<sequence>MNWRLASRLSVITLTVLVVIVIVIVQRNASQTAGPGDTGNTNDSNLHGTALDNKPAPGFTLTDQNGKEVKLDSFKGKPVVLTFMYTSCPDQCPAAAEKLRSAQEMLGSEAQNVSMMAVSTDPKNDTVAAAKKFTNDHRLKANWHFLIGSRETLKPVWDAYHIYAETEQQTVAPQHTMGLYLIDKKGHMRTFLGSEFTPQDLVSNLQTLLQE</sequence>
<evidence type="ECO:0000313" key="8">
    <source>
        <dbReference type="EMBL" id="BBH90416.1"/>
    </source>
</evidence>
<dbReference type="PANTHER" id="PTHR12151">
    <property type="entry name" value="ELECTRON TRANSPORT PROTIN SCO1/SENC FAMILY MEMBER"/>
    <property type="match status" value="1"/>
</dbReference>
<dbReference type="AlphaFoldDB" id="A0A455SS19"/>
<feature type="transmembrane region" description="Helical" evidence="6">
    <location>
        <begin position="6"/>
        <end position="25"/>
    </location>
</feature>
<feature type="binding site" evidence="3">
    <location>
        <position position="92"/>
    </location>
    <ligand>
        <name>Cu cation</name>
        <dbReference type="ChEBI" id="CHEBI:23378"/>
    </ligand>
</feature>
<comment type="similarity">
    <text evidence="1">Belongs to the SCO1/2 family.</text>
</comment>
<keyword evidence="3" id="KW-0479">Metal-binding</keyword>
<name>A0A455SS19_9CHLR</name>
<evidence type="ECO:0000256" key="1">
    <source>
        <dbReference type="ARBA" id="ARBA00010996"/>
    </source>
</evidence>
<keyword evidence="6" id="KW-0812">Transmembrane</keyword>
<keyword evidence="2 3" id="KW-0186">Copper</keyword>
<protein>
    <recommendedName>
        <fullName evidence="7">Thioredoxin domain-containing protein</fullName>
    </recommendedName>
</protein>
<dbReference type="InterPro" id="IPR036249">
    <property type="entry name" value="Thioredoxin-like_sf"/>
</dbReference>
<keyword evidence="6" id="KW-0472">Membrane</keyword>
<dbReference type="Pfam" id="PF02630">
    <property type="entry name" value="SCO1-SenC"/>
    <property type="match status" value="1"/>
</dbReference>
<dbReference type="PANTHER" id="PTHR12151:SF25">
    <property type="entry name" value="LINALOOL DEHYDRATASE_ISOMERASE DOMAIN-CONTAINING PROTEIN"/>
    <property type="match status" value="1"/>
</dbReference>
<dbReference type="EMBL" id="AP019376">
    <property type="protein sequence ID" value="BBH90416.1"/>
    <property type="molecule type" value="Genomic_DNA"/>
</dbReference>
<reference evidence="8" key="1">
    <citation type="submission" date="2018-12" db="EMBL/GenBank/DDBJ databases">
        <title>Novel natural products biosynthetic potential of the class Ktedonobacteria.</title>
        <authorList>
            <person name="Zheng Y."/>
            <person name="Saitou A."/>
            <person name="Wang C.M."/>
            <person name="Toyoda A."/>
            <person name="Minakuchi Y."/>
            <person name="Sekiguchi Y."/>
            <person name="Ueda K."/>
            <person name="Takano H."/>
            <person name="Sakai Y."/>
            <person name="Yokota A."/>
            <person name="Yabe S."/>
        </authorList>
    </citation>
    <scope>NUCLEOTIDE SEQUENCE</scope>
    <source>
        <strain evidence="8">COM3</strain>
    </source>
</reference>
<evidence type="ECO:0000256" key="3">
    <source>
        <dbReference type="PIRSR" id="PIRSR603782-1"/>
    </source>
</evidence>
<accession>A0A455SS19</accession>
<evidence type="ECO:0000256" key="2">
    <source>
        <dbReference type="ARBA" id="ARBA00023008"/>
    </source>
</evidence>
<dbReference type="PROSITE" id="PS51352">
    <property type="entry name" value="THIOREDOXIN_2"/>
    <property type="match status" value="1"/>
</dbReference>
<evidence type="ECO:0000256" key="6">
    <source>
        <dbReference type="SAM" id="Phobius"/>
    </source>
</evidence>
<keyword evidence="4" id="KW-1015">Disulfide bond</keyword>
<dbReference type="InterPro" id="IPR003782">
    <property type="entry name" value="SCO1/SenC"/>
</dbReference>
<organism evidence="8">
    <name type="scientific">Thermosporothrix sp. COM3</name>
    <dbReference type="NCBI Taxonomy" id="2490863"/>
    <lineage>
        <taxon>Bacteria</taxon>
        <taxon>Bacillati</taxon>
        <taxon>Chloroflexota</taxon>
        <taxon>Ktedonobacteria</taxon>
        <taxon>Ktedonobacterales</taxon>
        <taxon>Thermosporotrichaceae</taxon>
        <taxon>Thermosporothrix</taxon>
    </lineage>
</organism>
<feature type="compositionally biased region" description="Polar residues" evidence="5">
    <location>
        <begin position="31"/>
        <end position="47"/>
    </location>
</feature>
<feature type="binding site" evidence="3">
    <location>
        <position position="88"/>
    </location>
    <ligand>
        <name>Cu cation</name>
        <dbReference type="ChEBI" id="CHEBI:23378"/>
    </ligand>
</feature>
<dbReference type="SUPFAM" id="SSF52833">
    <property type="entry name" value="Thioredoxin-like"/>
    <property type="match status" value="1"/>
</dbReference>
<evidence type="ECO:0000259" key="7">
    <source>
        <dbReference type="PROSITE" id="PS51352"/>
    </source>
</evidence>
<feature type="domain" description="Thioredoxin" evidence="7">
    <location>
        <begin position="50"/>
        <end position="210"/>
    </location>
</feature>
<dbReference type="InterPro" id="IPR013766">
    <property type="entry name" value="Thioredoxin_domain"/>
</dbReference>
<gene>
    <name evidence="8" type="ORF">KTC_51670</name>
</gene>
<feature type="region of interest" description="Disordered" evidence="5">
    <location>
        <begin position="31"/>
        <end position="64"/>
    </location>
</feature>
<feature type="binding site" evidence="3">
    <location>
        <position position="175"/>
    </location>
    <ligand>
        <name>Cu cation</name>
        <dbReference type="ChEBI" id="CHEBI:23378"/>
    </ligand>
</feature>
<keyword evidence="6" id="KW-1133">Transmembrane helix</keyword>
<proteinExistence type="inferred from homology"/>
<dbReference type="GO" id="GO:0046872">
    <property type="term" value="F:metal ion binding"/>
    <property type="evidence" value="ECO:0007669"/>
    <property type="project" value="UniProtKB-KW"/>
</dbReference>
<evidence type="ECO:0000256" key="4">
    <source>
        <dbReference type="PIRSR" id="PIRSR603782-2"/>
    </source>
</evidence>
<evidence type="ECO:0000256" key="5">
    <source>
        <dbReference type="SAM" id="MobiDB-lite"/>
    </source>
</evidence>
<dbReference type="CDD" id="cd02968">
    <property type="entry name" value="SCO"/>
    <property type="match status" value="1"/>
</dbReference>
<feature type="disulfide bond" description="Redox-active" evidence="4">
    <location>
        <begin position="88"/>
        <end position="92"/>
    </location>
</feature>
<dbReference type="Gene3D" id="3.40.30.10">
    <property type="entry name" value="Glutaredoxin"/>
    <property type="match status" value="1"/>
</dbReference>